<dbReference type="SUPFAM" id="SSF53067">
    <property type="entry name" value="Actin-like ATPase domain"/>
    <property type="match status" value="2"/>
</dbReference>
<dbReference type="RefSeq" id="WP_013701775.1">
    <property type="nucleotide sequence ID" value="NC_015385.1"/>
</dbReference>
<dbReference type="CDD" id="cd24048">
    <property type="entry name" value="ASKHA_NBD_FtsA"/>
    <property type="match status" value="1"/>
</dbReference>
<dbReference type="Pfam" id="PF02491">
    <property type="entry name" value="SHS2_FTSA"/>
    <property type="match status" value="1"/>
</dbReference>
<comment type="similarity">
    <text evidence="5 6">Belongs to the FtsA/MreB family.</text>
</comment>
<dbReference type="PANTHER" id="PTHR32432:SF4">
    <property type="entry name" value="CELL DIVISION PROTEIN FTSA"/>
    <property type="match status" value="1"/>
</dbReference>
<reference evidence="8 9" key="1">
    <citation type="journal article" date="2011" name="Stand. Genomic Sci.">
        <title>Complete genome sequence of Treponema succinifaciens type strain (6091).</title>
        <authorList>
            <person name="Han C."/>
            <person name="Gronow S."/>
            <person name="Teshima H."/>
            <person name="Lapidus A."/>
            <person name="Nolan M."/>
            <person name="Lucas S."/>
            <person name="Hammon N."/>
            <person name="Deshpande S."/>
            <person name="Cheng J.F."/>
            <person name="Zeytun A."/>
            <person name="Tapia R."/>
            <person name="Goodwin L."/>
            <person name="Pitluck S."/>
            <person name="Liolios K."/>
            <person name="Pagani I."/>
            <person name="Ivanova N."/>
            <person name="Mavromatis K."/>
            <person name="Mikhailova N."/>
            <person name="Huntemann M."/>
            <person name="Pati A."/>
            <person name="Chen A."/>
            <person name="Palaniappan K."/>
            <person name="Land M."/>
            <person name="Hauser L."/>
            <person name="Brambilla E.M."/>
            <person name="Rohde M."/>
            <person name="Goker M."/>
            <person name="Woyke T."/>
            <person name="Bristow J."/>
            <person name="Eisen J.A."/>
            <person name="Markowitz V."/>
            <person name="Hugenholtz P."/>
            <person name="Kyrpides N.C."/>
            <person name="Klenk H.P."/>
            <person name="Detter J.C."/>
        </authorList>
    </citation>
    <scope>NUCLEOTIDE SEQUENCE [LARGE SCALE GENOMIC DNA]</scope>
    <source>
        <strain evidence="9">ATCC 33096 / DSM 2489 / 6091</strain>
    </source>
</reference>
<gene>
    <name evidence="5" type="primary">ftsA</name>
    <name evidence="8" type="ordered locus">Tresu_1593</name>
</gene>
<dbReference type="PANTHER" id="PTHR32432">
    <property type="entry name" value="CELL DIVISION PROTEIN FTSA-RELATED"/>
    <property type="match status" value="1"/>
</dbReference>
<organism evidence="8 9">
    <name type="scientific">Treponema succinifaciens (strain ATCC 33096 / DSM 2489 / 6091)</name>
    <dbReference type="NCBI Taxonomy" id="869209"/>
    <lineage>
        <taxon>Bacteria</taxon>
        <taxon>Pseudomonadati</taxon>
        <taxon>Spirochaetota</taxon>
        <taxon>Spirochaetia</taxon>
        <taxon>Spirochaetales</taxon>
        <taxon>Treponemataceae</taxon>
        <taxon>Treponema</taxon>
    </lineage>
</organism>
<dbReference type="Proteomes" id="UP000006852">
    <property type="component" value="Chromosome"/>
</dbReference>
<comment type="subcellular location">
    <subcellularLocation>
        <location evidence="5">Cell inner membrane</location>
        <topology evidence="5">Peripheral membrane protein</topology>
        <orientation evidence="5">Cytoplasmic side</orientation>
    </subcellularLocation>
    <text evidence="5">Localizes to the Z ring in an FtsZ-dependent manner. Targeted to the membrane through a conserved C-terminal amphipathic helix.</text>
</comment>
<dbReference type="Gene3D" id="3.30.420.40">
    <property type="match status" value="2"/>
</dbReference>
<sequence>MARTIVGLDIGTCWIRAVIAEVNANDEIEIIGISKRPSQGVRNGIIVNIDATKNVIKETIEAAEISAGTTVVEVYTSIGGSQVTSLPSTGVVGADPKGGNREVEIKMEAKNRALDCAQAVSIPLNEILLHILPQEYLVDGREYANPIGIKGVRLEVKTLLLKVSTSAYANINECIMRAEYQLRRITLKTLAAAYATLREDERDLGSILIDLGGGSTDVIVLNKDAPVFTTSIPAGGNRVTNDISEVMGVPFSVAEELKIKYGTCWLNEGEENEEVIIPGVGGLPPELTNKAALSEIITARVEEILVSAKKEVVRRSGLTELRGTIVLTGGGALMPGIETLAQEVWKTTAVRIGCCADFGGTDDSYRNADFATAVGLVLANKNDDSSAAVSRKVSKKQKKDSMSSWFKNLLKKIN</sequence>
<evidence type="ECO:0000256" key="4">
    <source>
        <dbReference type="ARBA" id="ARBA00023306"/>
    </source>
</evidence>
<keyword evidence="5" id="KW-0997">Cell inner membrane</keyword>
<dbReference type="HOGENOM" id="CLU_037850_3_2_12"/>
<evidence type="ECO:0000259" key="7">
    <source>
        <dbReference type="SMART" id="SM00842"/>
    </source>
</evidence>
<evidence type="ECO:0000256" key="1">
    <source>
        <dbReference type="ARBA" id="ARBA00022475"/>
    </source>
</evidence>
<dbReference type="Pfam" id="PF14450">
    <property type="entry name" value="FtsA"/>
    <property type="match status" value="1"/>
</dbReference>
<dbReference type="InterPro" id="IPR003494">
    <property type="entry name" value="SHS2_FtsA"/>
</dbReference>
<name>F2NVQ6_TRES6</name>
<keyword evidence="9" id="KW-1185">Reference proteome</keyword>
<dbReference type="NCBIfam" id="TIGR01174">
    <property type="entry name" value="ftsA"/>
    <property type="match status" value="1"/>
</dbReference>
<protein>
    <recommendedName>
        <fullName evidence="5 6">Cell division protein FtsA</fullName>
    </recommendedName>
</protein>
<keyword evidence="1 5" id="KW-1003">Cell membrane</keyword>
<evidence type="ECO:0000256" key="2">
    <source>
        <dbReference type="ARBA" id="ARBA00022618"/>
    </source>
</evidence>
<dbReference type="SMART" id="SM00842">
    <property type="entry name" value="FtsA"/>
    <property type="match status" value="1"/>
</dbReference>
<dbReference type="HAMAP" id="MF_02033">
    <property type="entry name" value="FtsA"/>
    <property type="match status" value="1"/>
</dbReference>
<reference evidence="9" key="2">
    <citation type="submission" date="2011-04" db="EMBL/GenBank/DDBJ databases">
        <title>The complete genome of chromosome of Treponema succinifaciens DSM 2489.</title>
        <authorList>
            <person name="Lucas S."/>
            <person name="Copeland A."/>
            <person name="Lapidus A."/>
            <person name="Bruce D."/>
            <person name="Goodwin L."/>
            <person name="Pitluck S."/>
            <person name="Peters L."/>
            <person name="Kyrpides N."/>
            <person name="Mavromatis K."/>
            <person name="Ivanova N."/>
            <person name="Ovchinnikova G."/>
            <person name="Teshima H."/>
            <person name="Detter J.C."/>
            <person name="Tapia R."/>
            <person name="Han C."/>
            <person name="Land M."/>
            <person name="Hauser L."/>
            <person name="Markowitz V."/>
            <person name="Cheng J.-F."/>
            <person name="Hugenholtz P."/>
            <person name="Woyke T."/>
            <person name="Wu D."/>
            <person name="Gronow S."/>
            <person name="Wellnitz S."/>
            <person name="Brambilla E."/>
            <person name="Klenk H.-P."/>
            <person name="Eisen J.A."/>
        </authorList>
    </citation>
    <scope>NUCLEOTIDE SEQUENCE [LARGE SCALE GENOMIC DNA]</scope>
    <source>
        <strain evidence="9">ATCC 33096 / DSM 2489 / 6091</strain>
    </source>
</reference>
<dbReference type="InterPro" id="IPR050696">
    <property type="entry name" value="FtsA/MreB"/>
</dbReference>
<dbReference type="PIRSF" id="PIRSF003101">
    <property type="entry name" value="FtsA"/>
    <property type="match status" value="1"/>
</dbReference>
<evidence type="ECO:0000256" key="5">
    <source>
        <dbReference type="HAMAP-Rule" id="MF_02033"/>
    </source>
</evidence>
<evidence type="ECO:0000313" key="8">
    <source>
        <dbReference type="EMBL" id="AEB14493.1"/>
    </source>
</evidence>
<keyword evidence="2 5" id="KW-0132">Cell division</keyword>
<keyword evidence="4 5" id="KW-0131">Cell cycle</keyword>
<proteinExistence type="inferred from homology"/>
<evidence type="ECO:0000256" key="3">
    <source>
        <dbReference type="ARBA" id="ARBA00023136"/>
    </source>
</evidence>
<dbReference type="STRING" id="869209.Tresu_1593"/>
<dbReference type="AlphaFoldDB" id="F2NVQ6"/>
<dbReference type="GO" id="GO:0009898">
    <property type="term" value="C:cytoplasmic side of plasma membrane"/>
    <property type="evidence" value="ECO:0007669"/>
    <property type="project" value="UniProtKB-UniRule"/>
</dbReference>
<comment type="function">
    <text evidence="5 6">Cell division protein that is involved in the assembly of the Z ring. May serve as a membrane anchor for the Z ring.</text>
</comment>
<dbReference type="GeneID" id="302998752"/>
<feature type="domain" description="SHS2" evidence="7">
    <location>
        <begin position="5"/>
        <end position="196"/>
    </location>
</feature>
<evidence type="ECO:0000256" key="6">
    <source>
        <dbReference type="PIRNR" id="PIRNR003101"/>
    </source>
</evidence>
<dbReference type="eggNOG" id="COG0849">
    <property type="taxonomic scope" value="Bacteria"/>
</dbReference>
<dbReference type="GO" id="GO:0043093">
    <property type="term" value="P:FtsZ-dependent cytokinesis"/>
    <property type="evidence" value="ECO:0007669"/>
    <property type="project" value="UniProtKB-UniRule"/>
</dbReference>
<dbReference type="InterPro" id="IPR020823">
    <property type="entry name" value="Cell_div_FtsA"/>
</dbReference>
<comment type="subunit">
    <text evidence="5">Self-interacts. Interacts with FtsZ.</text>
</comment>
<dbReference type="EMBL" id="CP002631">
    <property type="protein sequence ID" value="AEB14493.1"/>
    <property type="molecule type" value="Genomic_DNA"/>
</dbReference>
<keyword evidence="3 5" id="KW-0472">Membrane</keyword>
<dbReference type="InterPro" id="IPR043129">
    <property type="entry name" value="ATPase_NBD"/>
</dbReference>
<dbReference type="KEGG" id="tsu:Tresu_1593"/>
<dbReference type="GO" id="GO:0032153">
    <property type="term" value="C:cell division site"/>
    <property type="evidence" value="ECO:0007669"/>
    <property type="project" value="UniProtKB-UniRule"/>
</dbReference>
<evidence type="ECO:0000313" key="9">
    <source>
        <dbReference type="Proteomes" id="UP000006852"/>
    </source>
</evidence>
<accession>F2NVQ6</accession>